<keyword evidence="6 7" id="KW-0472">Membrane</keyword>
<evidence type="ECO:0000256" key="7">
    <source>
        <dbReference type="SAM" id="Phobius"/>
    </source>
</evidence>
<dbReference type="InterPro" id="IPR000715">
    <property type="entry name" value="Glycosyl_transferase_4"/>
</dbReference>
<accession>A0A3S2VJM0</accession>
<name>A0A3S2VJM0_9ACTN</name>
<evidence type="ECO:0000256" key="4">
    <source>
        <dbReference type="ARBA" id="ARBA00022692"/>
    </source>
</evidence>
<comment type="subcellular location">
    <subcellularLocation>
        <location evidence="1">Cell membrane</location>
        <topology evidence="1">Multi-pass membrane protein</topology>
    </subcellularLocation>
</comment>
<evidence type="ECO:0000313" key="9">
    <source>
        <dbReference type="Proteomes" id="UP000283128"/>
    </source>
</evidence>
<evidence type="ECO:0000256" key="5">
    <source>
        <dbReference type="ARBA" id="ARBA00022989"/>
    </source>
</evidence>
<evidence type="ECO:0000313" key="8">
    <source>
        <dbReference type="EMBL" id="RVU27420.1"/>
    </source>
</evidence>
<keyword evidence="3 8" id="KW-0808">Transferase</keyword>
<feature type="transmembrane region" description="Helical" evidence="7">
    <location>
        <begin position="302"/>
        <end position="326"/>
    </location>
</feature>
<comment type="caution">
    <text evidence="8">The sequence shown here is derived from an EMBL/GenBank/DDBJ whole genome shotgun (WGS) entry which is preliminary data.</text>
</comment>
<dbReference type="OrthoDB" id="5178981at2"/>
<feature type="transmembrane region" description="Helical" evidence="7">
    <location>
        <begin position="203"/>
        <end position="220"/>
    </location>
</feature>
<dbReference type="GO" id="GO:0005886">
    <property type="term" value="C:plasma membrane"/>
    <property type="evidence" value="ECO:0007669"/>
    <property type="project" value="UniProtKB-SubCell"/>
</dbReference>
<feature type="transmembrane region" description="Helical" evidence="7">
    <location>
        <begin position="47"/>
        <end position="68"/>
    </location>
</feature>
<evidence type="ECO:0000256" key="6">
    <source>
        <dbReference type="ARBA" id="ARBA00023136"/>
    </source>
</evidence>
<gene>
    <name evidence="8" type="ORF">EOT10_09665</name>
</gene>
<feature type="transmembrane region" description="Helical" evidence="7">
    <location>
        <begin position="112"/>
        <end position="134"/>
    </location>
</feature>
<dbReference type="EMBL" id="RZYA01000003">
    <property type="protein sequence ID" value="RVU27420.1"/>
    <property type="molecule type" value="Genomic_DNA"/>
</dbReference>
<dbReference type="GO" id="GO:0044038">
    <property type="term" value="P:cell wall macromolecule biosynthetic process"/>
    <property type="evidence" value="ECO:0007669"/>
    <property type="project" value="TreeGrafter"/>
</dbReference>
<dbReference type="RefSeq" id="WP_127827678.1">
    <property type="nucleotide sequence ID" value="NZ_RZYA01000003.1"/>
</dbReference>
<dbReference type="GO" id="GO:0016780">
    <property type="term" value="F:phosphotransferase activity, for other substituted phosphate groups"/>
    <property type="evidence" value="ECO:0007669"/>
    <property type="project" value="InterPro"/>
</dbReference>
<keyword evidence="9" id="KW-1185">Reference proteome</keyword>
<reference evidence="8 9" key="1">
    <citation type="submission" date="2019-01" db="EMBL/GenBank/DDBJ databases">
        <title>Genome sequences of Streptomyces and Rhizobium isolates collected from root and soil.</title>
        <authorList>
            <person name="Chhettri S."/>
            <person name="Sevigny J.L."/>
            <person name="Sen A."/>
            <person name="Ennis N."/>
            <person name="Tisa L."/>
        </authorList>
    </citation>
    <scope>NUCLEOTIDE SEQUENCE [LARGE SCALE GENOMIC DNA]</scope>
    <source>
        <strain evidence="8 9">San01</strain>
    </source>
</reference>
<proteinExistence type="predicted"/>
<dbReference type="CDD" id="cd06853">
    <property type="entry name" value="GT_WecA_like"/>
    <property type="match status" value="1"/>
</dbReference>
<keyword evidence="4 7" id="KW-0812">Transmembrane</keyword>
<protein>
    <submittedName>
        <fullName evidence="8">Undecaprenyl/decaprenyl-phosphate alpha-N-acetylglucosaminyl 1-phosphate transferase</fullName>
    </submittedName>
</protein>
<dbReference type="PANTHER" id="PTHR22926:SF3">
    <property type="entry name" value="UNDECAPRENYL-PHOSPHATE ALPHA-N-ACETYLGLUCOSAMINYL 1-PHOSPHATE TRANSFERASE"/>
    <property type="match status" value="1"/>
</dbReference>
<keyword evidence="2" id="KW-1003">Cell membrane</keyword>
<evidence type="ECO:0000256" key="3">
    <source>
        <dbReference type="ARBA" id="ARBA00022679"/>
    </source>
</evidence>
<organism evidence="8 9">
    <name type="scientific">Streptomyces antnestii</name>
    <dbReference type="NCBI Taxonomy" id="2494256"/>
    <lineage>
        <taxon>Bacteria</taxon>
        <taxon>Bacillati</taxon>
        <taxon>Actinomycetota</taxon>
        <taxon>Actinomycetes</taxon>
        <taxon>Kitasatosporales</taxon>
        <taxon>Streptomycetaceae</taxon>
        <taxon>Streptomyces</taxon>
    </lineage>
</organism>
<dbReference type="GO" id="GO:0009103">
    <property type="term" value="P:lipopolysaccharide biosynthetic process"/>
    <property type="evidence" value="ECO:0007669"/>
    <property type="project" value="TreeGrafter"/>
</dbReference>
<feature type="transmembrane region" description="Helical" evidence="7">
    <location>
        <begin position="75"/>
        <end position="92"/>
    </location>
</feature>
<dbReference type="GO" id="GO:0071555">
    <property type="term" value="P:cell wall organization"/>
    <property type="evidence" value="ECO:0007669"/>
    <property type="project" value="TreeGrafter"/>
</dbReference>
<evidence type="ECO:0000256" key="2">
    <source>
        <dbReference type="ARBA" id="ARBA00022475"/>
    </source>
</evidence>
<sequence>MFYGIAAAATALLATAALTAVLRRVALRTGVPGRRTTGRAGRRVPRLGGVAVAVVTAAVTAAGACTGLAPLGSDALTLLLAAGAVALFGFVDDVRPLGARPRIAVEAAAASVVVHTAQLGFFVGALAVLWIVFVTNAGRLFDSFDGVFGTVAVVTALGLSGCAAAEGLDAPAAALGVLAAALTGFLVHNWYPARIRLGSCGSLFTGFLLASAAVLVNAGHEALPGAGSLFGATLVVTADLVLVTVSRKLAGRPLFRGGGDHIAHRLRRLGLTPQGVAVVLGVASLVGTVTGVLLHSGAVGPLAALGPVGLAVLGVVGLLRVPVYGVRGQRSRGRKVVSAAAIDLGSS</sequence>
<feature type="transmembrane region" description="Helical" evidence="7">
    <location>
        <begin position="172"/>
        <end position="191"/>
    </location>
</feature>
<evidence type="ECO:0000256" key="1">
    <source>
        <dbReference type="ARBA" id="ARBA00004651"/>
    </source>
</evidence>
<feature type="transmembrane region" description="Helical" evidence="7">
    <location>
        <begin position="275"/>
        <end position="296"/>
    </location>
</feature>
<dbReference type="PANTHER" id="PTHR22926">
    <property type="entry name" value="PHOSPHO-N-ACETYLMURAMOYL-PENTAPEPTIDE-TRANSFERASE"/>
    <property type="match status" value="1"/>
</dbReference>
<dbReference type="AlphaFoldDB" id="A0A3S2VJM0"/>
<keyword evidence="5 7" id="KW-1133">Transmembrane helix</keyword>
<feature type="transmembrane region" description="Helical" evidence="7">
    <location>
        <begin position="226"/>
        <end position="246"/>
    </location>
</feature>
<dbReference type="Pfam" id="PF00953">
    <property type="entry name" value="Glycos_transf_4"/>
    <property type="match status" value="1"/>
</dbReference>
<dbReference type="Proteomes" id="UP000283128">
    <property type="component" value="Unassembled WGS sequence"/>
</dbReference>